<evidence type="ECO:0000259" key="3">
    <source>
        <dbReference type="SMART" id="SM00645"/>
    </source>
</evidence>
<gene>
    <name evidence="5" type="ORF">Pmar_PMAR011646</name>
</gene>
<dbReference type="SMART" id="SM00848">
    <property type="entry name" value="Inhibitor_I29"/>
    <property type="match status" value="1"/>
</dbReference>
<dbReference type="RefSeq" id="XP_002773799.1">
    <property type="nucleotide sequence ID" value="XM_002773753.1"/>
</dbReference>
<dbReference type="OMA" id="CYAIVAS"/>
<organism evidence="6">
    <name type="scientific">Perkinsus marinus (strain ATCC 50983 / TXsc)</name>
    <dbReference type="NCBI Taxonomy" id="423536"/>
    <lineage>
        <taxon>Eukaryota</taxon>
        <taxon>Sar</taxon>
        <taxon>Alveolata</taxon>
        <taxon>Perkinsozoa</taxon>
        <taxon>Perkinsea</taxon>
        <taxon>Perkinsida</taxon>
        <taxon>Perkinsidae</taxon>
        <taxon>Perkinsus</taxon>
    </lineage>
</organism>
<evidence type="ECO:0000256" key="1">
    <source>
        <dbReference type="ARBA" id="ARBA00008455"/>
    </source>
</evidence>
<dbReference type="SMART" id="SM00645">
    <property type="entry name" value="Pept_C1"/>
    <property type="match status" value="1"/>
</dbReference>
<dbReference type="Pfam" id="PF08246">
    <property type="entry name" value="Inhibitor_I29"/>
    <property type="match status" value="1"/>
</dbReference>
<dbReference type="SUPFAM" id="SSF54001">
    <property type="entry name" value="Cysteine proteinases"/>
    <property type="match status" value="1"/>
</dbReference>
<sequence length="349" mass="38085">MAQAIAGGSDRNGQLKNIDQAFHDFMTRYNKKYKTDEQYQVAKAAFAGNMREIEELRANDDITHEVGLNEYADLPPEVFDTEFQCAGDPQSKRNLRSVNATYLQDLIMDPPPSIDWEAAGALAPVRDSKNCGACYAIVASIVMESRFKIHTGITEVVPFSVQQIVDCSRSFGNKGCDGGSAGRSYLYAEKYGIVRDRSYPYMGKAGKCKKITKDTKEQCLKPADIISTPTIPAANEALVMQALTTGPVPAKVYAQAPSFKHYAGGIITVKSCGVAPASHTVTIVGYNTSSNGVRYWKILNGWGKNWGLKGFAYIERTGNEPGPCNFLSEDEFFPTFGPTINSSSCAASR</sequence>
<protein>
    <submittedName>
        <fullName evidence="5">Cathepsin L, putative</fullName>
    </submittedName>
</protein>
<evidence type="ECO:0000313" key="5">
    <source>
        <dbReference type="EMBL" id="EER05615.1"/>
    </source>
</evidence>
<keyword evidence="6" id="KW-1185">Reference proteome</keyword>
<proteinExistence type="inferred from homology"/>
<accession>C5LCD2</accession>
<dbReference type="InterPro" id="IPR013201">
    <property type="entry name" value="Prot_inhib_I29"/>
</dbReference>
<name>C5LCD2_PERM5</name>
<dbReference type="GeneID" id="9042593"/>
<dbReference type="GO" id="GO:0008234">
    <property type="term" value="F:cysteine-type peptidase activity"/>
    <property type="evidence" value="ECO:0007669"/>
    <property type="project" value="InterPro"/>
</dbReference>
<feature type="domain" description="Cathepsin propeptide inhibitor" evidence="4">
    <location>
        <begin position="22"/>
        <end position="79"/>
    </location>
</feature>
<dbReference type="InterPro" id="IPR000668">
    <property type="entry name" value="Peptidase_C1A_C"/>
</dbReference>
<dbReference type="PANTHER" id="PTHR12411">
    <property type="entry name" value="CYSTEINE PROTEASE FAMILY C1-RELATED"/>
    <property type="match status" value="1"/>
</dbReference>
<evidence type="ECO:0000259" key="4">
    <source>
        <dbReference type="SMART" id="SM00848"/>
    </source>
</evidence>
<dbReference type="InterPro" id="IPR039417">
    <property type="entry name" value="Peptidase_C1A_papain-like"/>
</dbReference>
<dbReference type="EMBL" id="GG680918">
    <property type="protein sequence ID" value="EER05615.1"/>
    <property type="molecule type" value="Genomic_DNA"/>
</dbReference>
<evidence type="ECO:0000256" key="2">
    <source>
        <dbReference type="ARBA" id="ARBA00023145"/>
    </source>
</evidence>
<dbReference type="InterPro" id="IPR013128">
    <property type="entry name" value="Peptidase_C1A"/>
</dbReference>
<dbReference type="OrthoDB" id="437655at2759"/>
<dbReference type="Proteomes" id="UP000007800">
    <property type="component" value="Unassembled WGS sequence"/>
</dbReference>
<dbReference type="InParanoid" id="C5LCD2"/>
<dbReference type="InterPro" id="IPR038765">
    <property type="entry name" value="Papain-like_cys_pep_sf"/>
</dbReference>
<dbReference type="GO" id="GO:0006508">
    <property type="term" value="P:proteolysis"/>
    <property type="evidence" value="ECO:0007669"/>
    <property type="project" value="InterPro"/>
</dbReference>
<evidence type="ECO:0000313" key="6">
    <source>
        <dbReference type="Proteomes" id="UP000007800"/>
    </source>
</evidence>
<dbReference type="Gene3D" id="3.90.70.10">
    <property type="entry name" value="Cysteine proteinases"/>
    <property type="match status" value="1"/>
</dbReference>
<feature type="domain" description="Peptidase C1A papain C-terminal" evidence="3">
    <location>
        <begin position="110"/>
        <end position="335"/>
    </location>
</feature>
<dbReference type="MEROPS" id="C01.123"/>
<dbReference type="AlphaFoldDB" id="C5LCD2"/>
<dbReference type="CDD" id="cd02248">
    <property type="entry name" value="Peptidase_C1A"/>
    <property type="match status" value="1"/>
</dbReference>
<comment type="similarity">
    <text evidence="1">Belongs to the peptidase C1 family.</text>
</comment>
<reference evidence="5 6" key="1">
    <citation type="submission" date="2008-07" db="EMBL/GenBank/DDBJ databases">
        <authorList>
            <person name="El-Sayed N."/>
            <person name="Caler E."/>
            <person name="Inman J."/>
            <person name="Amedeo P."/>
            <person name="Hass B."/>
            <person name="Wortman J."/>
        </authorList>
    </citation>
    <scope>NUCLEOTIDE SEQUENCE [LARGE SCALE GENOMIC DNA]</scope>
    <source>
        <strain evidence="6">ATCC 50983 / TXsc</strain>
    </source>
</reference>
<keyword evidence="2" id="KW-0865">Zymogen</keyword>
<dbReference type="Pfam" id="PF00112">
    <property type="entry name" value="Peptidase_C1"/>
    <property type="match status" value="1"/>
</dbReference>